<evidence type="ECO:0000256" key="8">
    <source>
        <dbReference type="RuleBase" id="RU361257"/>
    </source>
</evidence>
<dbReference type="EC" id="2.1.1.72" evidence="2 8"/>
<dbReference type="InterPro" id="IPR002052">
    <property type="entry name" value="DNA_methylase_N6_adenine_CS"/>
</dbReference>
<dbReference type="InterPro" id="IPR012263">
    <property type="entry name" value="M_m6A_EcoRV"/>
</dbReference>
<dbReference type="InterPro" id="IPR029063">
    <property type="entry name" value="SAM-dependent_MTases_sf"/>
</dbReference>
<organism evidence="9 10">
    <name type="scientific">Morganella morganii subsp. morganii KT</name>
    <dbReference type="NCBI Taxonomy" id="1124991"/>
    <lineage>
        <taxon>Bacteria</taxon>
        <taxon>Pseudomonadati</taxon>
        <taxon>Pseudomonadota</taxon>
        <taxon>Gammaproteobacteria</taxon>
        <taxon>Enterobacterales</taxon>
        <taxon>Morganellaceae</taxon>
        <taxon>Morganella</taxon>
    </lineage>
</organism>
<name>J7U5I1_MORMO</name>
<reference evidence="9 10" key="1">
    <citation type="journal article" date="2012" name="BMC Genomics">
        <title>Whole-genome sequencing and identification of Morganella morganii KT pathogenicity-related genes.</title>
        <authorList>
            <person name="Chen Y.T."/>
            <person name="Peng H.L."/>
            <person name="Shia W.C."/>
            <person name="Hsu F.R."/>
            <person name="Ken C.F."/>
            <person name="Tsao Y.M."/>
            <person name="Chen C.H."/>
            <person name="Liu C.E."/>
            <person name="Hsieh M.F."/>
            <person name="Chen H.C."/>
            <person name="Tang C.Y."/>
            <person name="Ku T.H."/>
        </authorList>
    </citation>
    <scope>NUCLEOTIDE SEQUENCE [LARGE SCALE GENOMIC DNA]</scope>
    <source>
        <strain evidence="9 10">KT</strain>
    </source>
</reference>
<accession>J7U5I1</accession>
<dbReference type="GO" id="GO:1904047">
    <property type="term" value="F:S-adenosyl-L-methionine binding"/>
    <property type="evidence" value="ECO:0007669"/>
    <property type="project" value="TreeGrafter"/>
</dbReference>
<comment type="catalytic activity">
    <reaction evidence="6 8">
        <text>a 2'-deoxyadenosine in DNA + S-adenosyl-L-methionine = an N(6)-methyl-2'-deoxyadenosine in DNA + S-adenosyl-L-homocysteine + H(+)</text>
        <dbReference type="Rhea" id="RHEA:15197"/>
        <dbReference type="Rhea" id="RHEA-COMP:12418"/>
        <dbReference type="Rhea" id="RHEA-COMP:12419"/>
        <dbReference type="ChEBI" id="CHEBI:15378"/>
        <dbReference type="ChEBI" id="CHEBI:57856"/>
        <dbReference type="ChEBI" id="CHEBI:59789"/>
        <dbReference type="ChEBI" id="CHEBI:90615"/>
        <dbReference type="ChEBI" id="CHEBI:90616"/>
        <dbReference type="EC" id="2.1.1.72"/>
    </reaction>
</comment>
<keyword evidence="10" id="KW-1185">Reference proteome</keyword>
<evidence type="ECO:0000313" key="9">
    <source>
        <dbReference type="EMBL" id="AGG31079.1"/>
    </source>
</evidence>
<dbReference type="GO" id="GO:0009007">
    <property type="term" value="F:site-specific DNA-methyltransferase (adenine-specific) activity"/>
    <property type="evidence" value="ECO:0007669"/>
    <property type="project" value="UniProtKB-UniRule"/>
</dbReference>
<protein>
    <recommendedName>
        <fullName evidence="2 8">Site-specific DNA-methyltransferase (adenine-specific)</fullName>
        <ecNumber evidence="2 8">2.1.1.72</ecNumber>
    </recommendedName>
</protein>
<evidence type="ECO:0000256" key="2">
    <source>
        <dbReference type="ARBA" id="ARBA00011900"/>
    </source>
</evidence>
<evidence type="ECO:0000256" key="3">
    <source>
        <dbReference type="ARBA" id="ARBA00022603"/>
    </source>
</evidence>
<dbReference type="InterPro" id="IPR012327">
    <property type="entry name" value="MeTrfase_D12"/>
</dbReference>
<gene>
    <name evidence="9" type="ORF">MU9_2033</name>
</gene>
<dbReference type="KEGG" id="mmk:MU9_2033"/>
<evidence type="ECO:0000256" key="7">
    <source>
        <dbReference type="PIRSR" id="PIRSR000398-1"/>
    </source>
</evidence>
<dbReference type="SUPFAM" id="SSF53335">
    <property type="entry name" value="S-adenosyl-L-methionine-dependent methyltransferases"/>
    <property type="match status" value="1"/>
</dbReference>
<dbReference type="eggNOG" id="COG0338">
    <property type="taxonomic scope" value="Bacteria"/>
</dbReference>
<dbReference type="REBASE" id="60844">
    <property type="entry name" value="M.MmoKTORF2033P"/>
</dbReference>
<dbReference type="RefSeq" id="WP_004237275.1">
    <property type="nucleotide sequence ID" value="NC_020418.1"/>
</dbReference>
<proteinExistence type="inferred from homology"/>
<dbReference type="Gene3D" id="1.10.1020.10">
    <property type="entry name" value="Adenine-specific Methyltransferase, Domain 2"/>
    <property type="match status" value="1"/>
</dbReference>
<evidence type="ECO:0000256" key="1">
    <source>
        <dbReference type="ARBA" id="ARBA00006594"/>
    </source>
</evidence>
<dbReference type="PROSITE" id="PS00092">
    <property type="entry name" value="N6_MTASE"/>
    <property type="match status" value="1"/>
</dbReference>
<comment type="similarity">
    <text evidence="1 8">Belongs to the N(4)/N(6)-methyltransferase family.</text>
</comment>
<dbReference type="HOGENOM" id="CLU_063430_0_1_6"/>
<dbReference type="GO" id="GO:0009307">
    <property type="term" value="P:DNA restriction-modification system"/>
    <property type="evidence" value="ECO:0007669"/>
    <property type="project" value="InterPro"/>
</dbReference>
<dbReference type="PRINTS" id="PR00505">
    <property type="entry name" value="D12N6MTFRASE"/>
</dbReference>
<feature type="binding site" evidence="7">
    <location>
        <position position="9"/>
    </location>
    <ligand>
        <name>S-adenosyl-L-methionine</name>
        <dbReference type="ChEBI" id="CHEBI:59789"/>
    </ligand>
</feature>
<keyword evidence="4 8" id="KW-0808">Transferase</keyword>
<dbReference type="PANTHER" id="PTHR30481:SF3">
    <property type="entry name" value="DNA ADENINE METHYLASE"/>
    <property type="match status" value="1"/>
</dbReference>
<dbReference type="NCBIfam" id="TIGR00571">
    <property type="entry name" value="dam"/>
    <property type="match status" value="1"/>
</dbReference>
<dbReference type="Gene3D" id="3.40.50.150">
    <property type="entry name" value="Vaccinia Virus protein VP39"/>
    <property type="match status" value="1"/>
</dbReference>
<dbReference type="GO" id="GO:0032259">
    <property type="term" value="P:methylation"/>
    <property type="evidence" value="ECO:0007669"/>
    <property type="project" value="UniProtKB-KW"/>
</dbReference>
<evidence type="ECO:0000313" key="10">
    <source>
        <dbReference type="Proteomes" id="UP000011834"/>
    </source>
</evidence>
<sequence length="269" mass="30210">MAEKTILKWAGSKVGIMEQLRPHLPKTKRLVEPFAGSCAVMMNTDYEQYLIADVNSDLITMYQQLASESINSVLFIAGSLFRTEHFNSEYYAHRKFFNEMRDVLTPVYIAAYFIYLNRHCYNGLCRYNQKGGFNVPCGNYKKTYFPEKEIRAFAAKAEKASIQRLTWQDTLSLIDFGDGVYCDPPYMGTGFTQYHTNGFTDADNEALAVALKDLNDIQGNPVTVSNSLAAKELYADLGFTIHEIEAPRTIAGNGNRKKAPEIIAVLGGC</sequence>
<dbReference type="GO" id="GO:0006298">
    <property type="term" value="P:mismatch repair"/>
    <property type="evidence" value="ECO:0007669"/>
    <property type="project" value="TreeGrafter"/>
</dbReference>
<evidence type="ECO:0000256" key="4">
    <source>
        <dbReference type="ARBA" id="ARBA00022679"/>
    </source>
</evidence>
<keyword evidence="3 8" id="KW-0489">Methyltransferase</keyword>
<dbReference type="Pfam" id="PF02086">
    <property type="entry name" value="MethyltransfD12"/>
    <property type="match status" value="1"/>
</dbReference>
<evidence type="ECO:0000256" key="6">
    <source>
        <dbReference type="ARBA" id="ARBA00047942"/>
    </source>
</evidence>
<dbReference type="PIRSF" id="PIRSF000398">
    <property type="entry name" value="M_m6A_EcoRV"/>
    <property type="match status" value="1"/>
</dbReference>
<feature type="binding site" evidence="7">
    <location>
        <position position="13"/>
    </location>
    <ligand>
        <name>S-adenosyl-L-methionine</name>
        <dbReference type="ChEBI" id="CHEBI:59789"/>
    </ligand>
</feature>
<feature type="binding site" evidence="7">
    <location>
        <position position="183"/>
    </location>
    <ligand>
        <name>S-adenosyl-L-methionine</name>
        <dbReference type="ChEBI" id="CHEBI:59789"/>
    </ligand>
</feature>
<dbReference type="AlphaFoldDB" id="J7U5I1"/>
<dbReference type="Proteomes" id="UP000011834">
    <property type="component" value="Chromosome"/>
</dbReference>
<dbReference type="EMBL" id="CP004345">
    <property type="protein sequence ID" value="AGG31079.1"/>
    <property type="molecule type" value="Genomic_DNA"/>
</dbReference>
<evidence type="ECO:0000256" key="5">
    <source>
        <dbReference type="ARBA" id="ARBA00022691"/>
    </source>
</evidence>
<keyword evidence="5 8" id="KW-0949">S-adenosyl-L-methionine</keyword>
<dbReference type="GO" id="GO:0043565">
    <property type="term" value="F:sequence-specific DNA binding"/>
    <property type="evidence" value="ECO:0007669"/>
    <property type="project" value="TreeGrafter"/>
</dbReference>
<dbReference type="PANTHER" id="PTHR30481">
    <property type="entry name" value="DNA ADENINE METHYLASE"/>
    <property type="match status" value="1"/>
</dbReference>
<dbReference type="InterPro" id="IPR023095">
    <property type="entry name" value="Ade_MeTrfase_dom_2"/>
</dbReference>
<feature type="binding site" evidence="7">
    <location>
        <position position="53"/>
    </location>
    <ligand>
        <name>S-adenosyl-L-methionine</name>
        <dbReference type="ChEBI" id="CHEBI:59789"/>
    </ligand>
</feature>